<dbReference type="InterPro" id="IPR052190">
    <property type="entry name" value="Euk-Arch_PrmC-MTase"/>
</dbReference>
<dbReference type="Proteomes" id="UP000316545">
    <property type="component" value="Unassembled WGS sequence"/>
</dbReference>
<keyword evidence="2 5" id="KW-0808">Transferase</keyword>
<dbReference type="InterPro" id="IPR007848">
    <property type="entry name" value="Small_mtfrase_dom"/>
</dbReference>
<dbReference type="RefSeq" id="WP_145620264.1">
    <property type="nucleotide sequence ID" value="NZ_JAYNFR010000002.1"/>
</dbReference>
<dbReference type="PANTHER" id="PTHR45875:SF1">
    <property type="entry name" value="METHYLTRANSFERASE N6AMT1"/>
    <property type="match status" value="1"/>
</dbReference>
<dbReference type="GO" id="GO:0008757">
    <property type="term" value="F:S-adenosylmethionine-dependent methyltransferase activity"/>
    <property type="evidence" value="ECO:0007669"/>
    <property type="project" value="TreeGrafter"/>
</dbReference>
<dbReference type="SUPFAM" id="SSF53335">
    <property type="entry name" value="S-adenosyl-L-methionine-dependent methyltransferases"/>
    <property type="match status" value="1"/>
</dbReference>
<dbReference type="InterPro" id="IPR029063">
    <property type="entry name" value="SAM-dependent_MTases_sf"/>
</dbReference>
<dbReference type="Pfam" id="PF05175">
    <property type="entry name" value="MTS"/>
    <property type="match status" value="1"/>
</dbReference>
<proteinExistence type="predicted"/>
<dbReference type="GO" id="GO:0035657">
    <property type="term" value="C:eRF1 methyltransferase complex"/>
    <property type="evidence" value="ECO:0007669"/>
    <property type="project" value="TreeGrafter"/>
</dbReference>
<name>A0A560F176_9PROT</name>
<dbReference type="GO" id="GO:0008276">
    <property type="term" value="F:protein methyltransferase activity"/>
    <property type="evidence" value="ECO:0007669"/>
    <property type="project" value="TreeGrafter"/>
</dbReference>
<keyword evidence="1 5" id="KW-0489">Methyltransferase</keyword>
<dbReference type="AlphaFoldDB" id="A0A560F176"/>
<evidence type="ECO:0000259" key="4">
    <source>
        <dbReference type="Pfam" id="PF05175"/>
    </source>
</evidence>
<keyword evidence="6" id="KW-1185">Reference proteome</keyword>
<evidence type="ECO:0000256" key="3">
    <source>
        <dbReference type="ARBA" id="ARBA00022691"/>
    </source>
</evidence>
<comment type="caution">
    <text evidence="5">The sequence shown here is derived from an EMBL/GenBank/DDBJ whole genome shotgun (WGS) entry which is preliminary data.</text>
</comment>
<organism evidence="5 6">
    <name type="scientific">Nitrospirillum amazonense</name>
    <dbReference type="NCBI Taxonomy" id="28077"/>
    <lineage>
        <taxon>Bacteria</taxon>
        <taxon>Pseudomonadati</taxon>
        <taxon>Pseudomonadota</taxon>
        <taxon>Alphaproteobacteria</taxon>
        <taxon>Rhodospirillales</taxon>
        <taxon>Azospirillaceae</taxon>
        <taxon>Nitrospirillum</taxon>
    </lineage>
</organism>
<evidence type="ECO:0000313" key="5">
    <source>
        <dbReference type="EMBL" id="TWB15388.1"/>
    </source>
</evidence>
<dbReference type="EMBL" id="VITO01000030">
    <property type="protein sequence ID" value="TWB15388.1"/>
    <property type="molecule type" value="Genomic_DNA"/>
</dbReference>
<dbReference type="CDD" id="cd02440">
    <property type="entry name" value="AdoMet_MTases"/>
    <property type="match status" value="1"/>
</dbReference>
<dbReference type="Gene3D" id="3.40.50.150">
    <property type="entry name" value="Vaccinia Virus protein VP39"/>
    <property type="match status" value="1"/>
</dbReference>
<gene>
    <name evidence="5" type="ORF">FBZ88_13039</name>
</gene>
<evidence type="ECO:0000256" key="1">
    <source>
        <dbReference type="ARBA" id="ARBA00022603"/>
    </source>
</evidence>
<protein>
    <submittedName>
        <fullName evidence="5">Methyltransferase family protein</fullName>
    </submittedName>
</protein>
<evidence type="ECO:0000313" key="6">
    <source>
        <dbReference type="Proteomes" id="UP000316545"/>
    </source>
</evidence>
<dbReference type="GO" id="GO:0032259">
    <property type="term" value="P:methylation"/>
    <property type="evidence" value="ECO:0007669"/>
    <property type="project" value="UniProtKB-KW"/>
</dbReference>
<feature type="domain" description="Methyltransferase small" evidence="4">
    <location>
        <begin position="74"/>
        <end position="208"/>
    </location>
</feature>
<evidence type="ECO:0000256" key="2">
    <source>
        <dbReference type="ARBA" id="ARBA00022679"/>
    </source>
</evidence>
<sequence length="246" mass="26383">MATPQPAPPPPAVSTATRLLWTPWTAAKRAVLRRRLGRAVFEKIRGRSFVVWPGVFNPVVFRTGRFLAEFIATSPLLEPAEGATALDMGTGCGVLGIFAALRGYQVAAVDVVPEAVSCARANAILNRVAVELHQGDLFAPVAGRTFDVVLFSLPKFRGTPTTTFEQSWRSPDVIDRLAAELPARLKPGGRAYFVLTSHGDCAGMLNGLAKAGLVVERVLWQHFGVETLAIYSATTPNRDSSAAVSN</sequence>
<accession>A0A560F176</accession>
<keyword evidence="3" id="KW-0949">S-adenosyl-L-methionine</keyword>
<dbReference type="PANTHER" id="PTHR45875">
    <property type="entry name" value="METHYLTRANSFERASE N6AMT1"/>
    <property type="match status" value="1"/>
</dbReference>
<reference evidence="5 6" key="1">
    <citation type="submission" date="2019-06" db="EMBL/GenBank/DDBJ databases">
        <title>Genomic Encyclopedia of Type Strains, Phase IV (KMG-V): Genome sequencing to study the core and pangenomes of soil and plant-associated prokaryotes.</title>
        <authorList>
            <person name="Whitman W."/>
        </authorList>
    </citation>
    <scope>NUCLEOTIDE SEQUENCE [LARGE SCALE GENOMIC DNA]</scope>
    <source>
        <strain evidence="5 6">BR 11865</strain>
    </source>
</reference>